<name>A0A2H4SSP7_CORMI</name>
<dbReference type="Proteomes" id="UP000323067">
    <property type="component" value="Chromosome iii"/>
</dbReference>
<accession>A0A2H4SSP7</accession>
<proteinExistence type="predicted"/>
<dbReference type="EMBL" id="CP023326">
    <property type="protein sequence ID" value="ATY66123.1"/>
    <property type="molecule type" value="Genomic_DNA"/>
</dbReference>
<evidence type="ECO:0000313" key="2">
    <source>
        <dbReference type="Proteomes" id="UP000323067"/>
    </source>
</evidence>
<sequence length="95" mass="10215">MASKLGMVRAVSDSYCVKADGSTLTTTQSRFHSKARIQRTPLAGVVIDVRGPEKRHTWRAVALAFNCVCLAATPCRDKVGAWPCKVVRLLDGGGV</sequence>
<gene>
    <name evidence="1" type="ORF">A9K55_001337</name>
</gene>
<dbReference type="AlphaFoldDB" id="A0A2H4SSP7"/>
<organism evidence="1 2">
    <name type="scientific">Cordyceps militaris</name>
    <name type="common">Caterpillar fungus</name>
    <name type="synonym">Clavaria militaris</name>
    <dbReference type="NCBI Taxonomy" id="73501"/>
    <lineage>
        <taxon>Eukaryota</taxon>
        <taxon>Fungi</taxon>
        <taxon>Dikarya</taxon>
        <taxon>Ascomycota</taxon>
        <taxon>Pezizomycotina</taxon>
        <taxon>Sordariomycetes</taxon>
        <taxon>Hypocreomycetidae</taxon>
        <taxon>Hypocreales</taxon>
        <taxon>Cordycipitaceae</taxon>
        <taxon>Cordyceps</taxon>
    </lineage>
</organism>
<reference evidence="1 2" key="1">
    <citation type="journal article" date="2017" name="BMC Genomics">
        <title>Chromosome level assembly and secondary metabolite potential of the parasitic fungus Cordyceps militaris.</title>
        <authorList>
            <person name="Kramer G.J."/>
            <person name="Nodwell J.R."/>
        </authorList>
    </citation>
    <scope>NUCLEOTIDE SEQUENCE [LARGE SCALE GENOMIC DNA]</scope>
    <source>
        <strain evidence="1 2">ATCC 34164</strain>
    </source>
</reference>
<protein>
    <submittedName>
        <fullName evidence="1">Uncharacterized protein</fullName>
    </submittedName>
</protein>
<evidence type="ECO:0000313" key="1">
    <source>
        <dbReference type="EMBL" id="ATY66123.1"/>
    </source>
</evidence>
<dbReference type="VEuPathDB" id="FungiDB:A9K55_001337"/>